<evidence type="ECO:0000256" key="1">
    <source>
        <dbReference type="SAM" id="MobiDB-lite"/>
    </source>
</evidence>
<dbReference type="EMBL" id="OX365921">
    <property type="protein sequence ID" value="CAI4044168.1"/>
    <property type="molecule type" value="Genomic_DNA"/>
</dbReference>
<accession>A0AA35J097</accession>
<dbReference type="AlphaFoldDB" id="A0AA35J097"/>
<organism evidence="2 3">
    <name type="scientific">Saccharomyces uvarum</name>
    <name type="common">Yeast</name>
    <name type="synonym">Saccharomyces bayanus var. uvarum</name>
    <dbReference type="NCBI Taxonomy" id="230603"/>
    <lineage>
        <taxon>Eukaryota</taxon>
        <taxon>Fungi</taxon>
        <taxon>Dikarya</taxon>
        <taxon>Ascomycota</taxon>
        <taxon>Saccharomycotina</taxon>
        <taxon>Saccharomycetes</taxon>
        <taxon>Saccharomycetales</taxon>
        <taxon>Saccharomycetaceae</taxon>
        <taxon>Saccharomyces</taxon>
    </lineage>
</organism>
<dbReference type="Proteomes" id="UP001162090">
    <property type="component" value="Chromosome 10"/>
</dbReference>
<evidence type="ECO:0008006" key="4">
    <source>
        <dbReference type="Google" id="ProtNLM"/>
    </source>
</evidence>
<feature type="compositionally biased region" description="Basic and acidic residues" evidence="1">
    <location>
        <begin position="126"/>
        <end position="136"/>
    </location>
</feature>
<feature type="compositionally biased region" description="Polar residues" evidence="1">
    <location>
        <begin position="108"/>
        <end position="125"/>
    </location>
</feature>
<reference evidence="2" key="1">
    <citation type="submission" date="2022-10" db="EMBL/GenBank/DDBJ databases">
        <authorList>
            <person name="Byrne P K."/>
        </authorList>
    </citation>
    <scope>NUCLEOTIDE SEQUENCE</scope>
    <source>
        <strain evidence="2">CBS7001</strain>
    </source>
</reference>
<evidence type="ECO:0000313" key="3">
    <source>
        <dbReference type="Proteomes" id="UP001162090"/>
    </source>
</evidence>
<protein>
    <recommendedName>
        <fullName evidence="4">Ime1p</fullName>
    </recommendedName>
</protein>
<proteinExistence type="predicted"/>
<feature type="region of interest" description="Disordered" evidence="1">
    <location>
        <begin position="108"/>
        <end position="145"/>
    </location>
</feature>
<gene>
    <name evidence="2" type="primary">SUVC10G0730</name>
    <name evidence="2" type="ORF">SUVC_10G0730</name>
</gene>
<evidence type="ECO:0000313" key="2">
    <source>
        <dbReference type="EMBL" id="CAI4044168.1"/>
    </source>
</evidence>
<sequence>MQAAIHRKLHTALEDDAPLLFPFEQQQQQQQQQQPDFYYDAATSQQDRPSFSFGSTISPRSWHFEKSDYDSNVPSSQLQHLVHTQPIHLINPQILFNEEFLNLENIDSQPRSKGNISVDGTATETATEKPKRDPKSTKSSSLSSLFSNDDTASTYYSSYNNNNNNNIFQKSYKKDEDIDMIDAMKFETNTNLPKDIKIFQEIFDFNEFAYAQDFCPHSTNYTYSKPSNVHNSITTKNIDSYYQHQYQYLPHVENMHSFNNRHYSNNKNLNCNNGSLLHNNNNNSSNNASHNIYDADPFIDEPQVPSYYYPLEIGLDIDRPPAQKLNSEELEFVKKLNAKLSRYAAAYSVSASNDQDYYDKVRFQEISYKFSKTYS</sequence>
<name>A0AA35J097_SACUV</name>